<name>A0A6L6PSM8_9BURK</name>
<dbReference type="InterPro" id="IPR002931">
    <property type="entry name" value="Transglutaminase-like"/>
</dbReference>
<dbReference type="InterPro" id="IPR038765">
    <property type="entry name" value="Papain-like_cys_pep_sf"/>
</dbReference>
<dbReference type="Proteomes" id="UP000475582">
    <property type="component" value="Unassembled WGS sequence"/>
</dbReference>
<proteinExistence type="predicted"/>
<feature type="non-terminal residue" evidence="2">
    <location>
        <position position="213"/>
    </location>
</feature>
<dbReference type="SMART" id="SM00460">
    <property type="entry name" value="TGc"/>
    <property type="match status" value="1"/>
</dbReference>
<keyword evidence="3" id="KW-1185">Reference proteome</keyword>
<evidence type="ECO:0000313" key="3">
    <source>
        <dbReference type="Proteomes" id="UP000475582"/>
    </source>
</evidence>
<dbReference type="Pfam" id="PF01841">
    <property type="entry name" value="Transglut_core"/>
    <property type="match status" value="1"/>
</dbReference>
<dbReference type="EMBL" id="WNKY01000125">
    <property type="protein sequence ID" value="MTV42040.1"/>
    <property type="molecule type" value="Genomic_DNA"/>
</dbReference>
<reference evidence="2 3" key="1">
    <citation type="submission" date="2019-11" db="EMBL/GenBank/DDBJ databases">
        <title>Type strains purchased from KCTC, JCM and DSMZ.</title>
        <authorList>
            <person name="Lu H."/>
        </authorList>
    </citation>
    <scope>NUCLEOTIDE SEQUENCE [LARGE SCALE GENOMIC DNA]</scope>
    <source>
        <strain evidence="2 3">KCTC 22382</strain>
    </source>
</reference>
<dbReference type="PANTHER" id="PTHR42736:SF1">
    <property type="entry name" value="PROTEIN-GLUTAMINE GAMMA-GLUTAMYLTRANSFERASE"/>
    <property type="match status" value="1"/>
</dbReference>
<sequence>GGPAGGVPAALAQRLSEAVLARFRGGRFRYTLAPPLLGRDAVDDFLFDSQAGFCEHYAGAYVVLMRAMGVAARVVTGYQGGELNPVDGYLTVRQSDAHAWAEFWSAEAGWRRVDPTAAVAPARVERNLARALPRPAAFGLAPLLALQDDPSSWLARLRYHYAALNNSWNQWVLDYNPDRQRSFLEELGAALGNWRGAAGAALVAALLALLRWR</sequence>
<protein>
    <submittedName>
        <fullName evidence="2">DUF3488 domain-containing protein</fullName>
    </submittedName>
</protein>
<evidence type="ECO:0000313" key="2">
    <source>
        <dbReference type="EMBL" id="MTV42040.1"/>
    </source>
</evidence>
<dbReference type="SUPFAM" id="SSF54001">
    <property type="entry name" value="Cysteine proteinases"/>
    <property type="match status" value="1"/>
</dbReference>
<feature type="non-terminal residue" evidence="2">
    <location>
        <position position="1"/>
    </location>
</feature>
<feature type="domain" description="Transglutaminase-like" evidence="1">
    <location>
        <begin position="46"/>
        <end position="117"/>
    </location>
</feature>
<dbReference type="AlphaFoldDB" id="A0A6L6PSM8"/>
<dbReference type="RefSeq" id="WP_170304397.1">
    <property type="nucleotide sequence ID" value="NZ_WNKY01000125.1"/>
</dbReference>
<gene>
    <name evidence="2" type="ORF">GM676_31350</name>
</gene>
<comment type="caution">
    <text evidence="2">The sequence shown here is derived from an EMBL/GenBank/DDBJ whole genome shotgun (WGS) entry which is preliminary data.</text>
</comment>
<dbReference type="Gene3D" id="3.10.620.30">
    <property type="match status" value="1"/>
</dbReference>
<dbReference type="PANTHER" id="PTHR42736">
    <property type="entry name" value="PROTEIN-GLUTAMINE GAMMA-GLUTAMYLTRANSFERASE"/>
    <property type="match status" value="1"/>
</dbReference>
<dbReference type="InterPro" id="IPR052901">
    <property type="entry name" value="Bact_TGase-like"/>
</dbReference>
<accession>A0A6L6PSM8</accession>
<organism evidence="2 3">
    <name type="scientific">Duganella radicis</name>
    <dbReference type="NCBI Taxonomy" id="551988"/>
    <lineage>
        <taxon>Bacteria</taxon>
        <taxon>Pseudomonadati</taxon>
        <taxon>Pseudomonadota</taxon>
        <taxon>Betaproteobacteria</taxon>
        <taxon>Burkholderiales</taxon>
        <taxon>Oxalobacteraceae</taxon>
        <taxon>Telluria group</taxon>
        <taxon>Duganella</taxon>
    </lineage>
</organism>
<evidence type="ECO:0000259" key="1">
    <source>
        <dbReference type="SMART" id="SM00460"/>
    </source>
</evidence>